<evidence type="ECO:0008006" key="4">
    <source>
        <dbReference type="Google" id="ProtNLM"/>
    </source>
</evidence>
<sequence>MVFSTRRVAVFLAAAAALVATLLAVPSPAHASVVFFKGVQASHGFVDFNADGRADFCRLTDVPVCSLSTGTGFNQTFSAPGQDLGWAAGRAWVDFNNDGRADFCRVVGSMYKSAQCTISTPDGFGATYTSVSIDPGYDSGRAWIDYNADGRADFCRVVGLGSYQLACLRSTGSGFETTSVTSATLDPGYDAGRAWTDINGDGRADYCRIVNSSNKYAQCTPANSAGTGFNLPVSSNALDPGYDDSRRWADVNGDHRADFCRITGVFSYSVVCTVSNGTTFGSVFTTGMDTGAGGTGLFGDVSGDGRDDFCRQTGSTVTCTLSTGGGFNGNLTAATSNWDNAGLADMNGGGRADFCHTVNSVPSCTLSNGSSFGTRFGPV</sequence>
<proteinExistence type="predicted"/>
<keyword evidence="1" id="KW-0732">Signal</keyword>
<dbReference type="Proteomes" id="UP001500218">
    <property type="component" value="Unassembled WGS sequence"/>
</dbReference>
<dbReference type="InterPro" id="IPR006311">
    <property type="entry name" value="TAT_signal"/>
</dbReference>
<name>A0ABP4Y7V3_9ACTN</name>
<evidence type="ECO:0000313" key="2">
    <source>
        <dbReference type="EMBL" id="GAA1806491.1"/>
    </source>
</evidence>
<organism evidence="2 3">
    <name type="scientific">Luedemannella flava</name>
    <dbReference type="NCBI Taxonomy" id="349316"/>
    <lineage>
        <taxon>Bacteria</taxon>
        <taxon>Bacillati</taxon>
        <taxon>Actinomycetota</taxon>
        <taxon>Actinomycetes</taxon>
        <taxon>Micromonosporales</taxon>
        <taxon>Micromonosporaceae</taxon>
        <taxon>Luedemannella</taxon>
    </lineage>
</organism>
<dbReference type="PROSITE" id="PS51318">
    <property type="entry name" value="TAT"/>
    <property type="match status" value="1"/>
</dbReference>
<dbReference type="RefSeq" id="WP_344131436.1">
    <property type="nucleotide sequence ID" value="NZ_BAAALT010000083.1"/>
</dbReference>
<evidence type="ECO:0000313" key="3">
    <source>
        <dbReference type="Proteomes" id="UP001500218"/>
    </source>
</evidence>
<feature type="signal peptide" evidence="1">
    <location>
        <begin position="1"/>
        <end position="31"/>
    </location>
</feature>
<reference evidence="3" key="1">
    <citation type="journal article" date="2019" name="Int. J. Syst. Evol. Microbiol.">
        <title>The Global Catalogue of Microorganisms (GCM) 10K type strain sequencing project: providing services to taxonomists for standard genome sequencing and annotation.</title>
        <authorList>
            <consortium name="The Broad Institute Genomics Platform"/>
            <consortium name="The Broad Institute Genome Sequencing Center for Infectious Disease"/>
            <person name="Wu L."/>
            <person name="Ma J."/>
        </authorList>
    </citation>
    <scope>NUCLEOTIDE SEQUENCE [LARGE SCALE GENOMIC DNA]</scope>
    <source>
        <strain evidence="3">JCM 13250</strain>
    </source>
</reference>
<comment type="caution">
    <text evidence="2">The sequence shown here is derived from an EMBL/GenBank/DDBJ whole genome shotgun (WGS) entry which is preliminary data.</text>
</comment>
<accession>A0ABP4Y7V3</accession>
<protein>
    <recommendedName>
        <fullName evidence="4">VCBS repeat-containing protein</fullName>
    </recommendedName>
</protein>
<feature type="chain" id="PRO_5046177974" description="VCBS repeat-containing protein" evidence="1">
    <location>
        <begin position="32"/>
        <end position="379"/>
    </location>
</feature>
<dbReference type="InterPro" id="IPR028994">
    <property type="entry name" value="Integrin_alpha_N"/>
</dbReference>
<dbReference type="EMBL" id="BAAALT010000083">
    <property type="protein sequence ID" value="GAA1806491.1"/>
    <property type="molecule type" value="Genomic_DNA"/>
</dbReference>
<gene>
    <name evidence="2" type="ORF">GCM10009682_30510</name>
</gene>
<dbReference type="SUPFAM" id="SSF69318">
    <property type="entry name" value="Integrin alpha N-terminal domain"/>
    <property type="match status" value="1"/>
</dbReference>
<keyword evidence="3" id="KW-1185">Reference proteome</keyword>
<evidence type="ECO:0000256" key="1">
    <source>
        <dbReference type="SAM" id="SignalP"/>
    </source>
</evidence>